<dbReference type="Pfam" id="PF21158">
    <property type="entry name" value="flgK_1st_1"/>
    <property type="match status" value="1"/>
</dbReference>
<evidence type="ECO:0000256" key="7">
    <source>
        <dbReference type="RuleBase" id="RU362065"/>
    </source>
</evidence>
<dbReference type="KEGG" id="nneo:PQG83_03440"/>
<evidence type="ECO:0000256" key="2">
    <source>
        <dbReference type="ARBA" id="ARBA00004613"/>
    </source>
</evidence>
<evidence type="ECO:0000256" key="6">
    <source>
        <dbReference type="ARBA" id="ARBA00023143"/>
    </source>
</evidence>
<evidence type="ECO:0000259" key="8">
    <source>
        <dbReference type="Pfam" id="PF00460"/>
    </source>
</evidence>
<reference evidence="12 13" key="1">
    <citation type="submission" date="2023-01" db="EMBL/GenBank/DDBJ databases">
        <title>Cultivation and genomic characterization of new, ubiquitous marine nitrite-oxidizing bacteria from the Nitrospirales.</title>
        <authorList>
            <person name="Mueller A.J."/>
            <person name="Daebeler A."/>
            <person name="Herbold C.W."/>
            <person name="Kirkegaard R.H."/>
            <person name="Daims H."/>
        </authorList>
    </citation>
    <scope>NUCLEOTIDE SEQUENCE [LARGE SCALE GENOMIC DNA]</scope>
    <source>
        <strain evidence="12 13">DK</strain>
    </source>
</reference>
<evidence type="ECO:0000259" key="9">
    <source>
        <dbReference type="Pfam" id="PF06429"/>
    </source>
</evidence>
<keyword evidence="12" id="KW-0282">Flagellum</keyword>
<dbReference type="InterPro" id="IPR001444">
    <property type="entry name" value="Flag_bb_rod_N"/>
</dbReference>
<name>A0AA96GLU5_9BACT</name>
<dbReference type="NCBIfam" id="TIGR02492">
    <property type="entry name" value="flgK_ends"/>
    <property type="match status" value="1"/>
</dbReference>
<evidence type="ECO:0000256" key="3">
    <source>
        <dbReference type="ARBA" id="ARBA00009677"/>
    </source>
</evidence>
<accession>A0AA96GLU5</accession>
<comment type="similarity">
    <text evidence="3 7">Belongs to the flagella basal body rod proteins family.</text>
</comment>
<dbReference type="RefSeq" id="WP_312746800.1">
    <property type="nucleotide sequence ID" value="NZ_CP116968.1"/>
</dbReference>
<dbReference type="Pfam" id="PF06429">
    <property type="entry name" value="Flg_bbr_C"/>
    <property type="match status" value="1"/>
</dbReference>
<dbReference type="InterPro" id="IPR053927">
    <property type="entry name" value="FlgK_helical"/>
</dbReference>
<evidence type="ECO:0000313" key="13">
    <source>
        <dbReference type="Proteomes" id="UP001302494"/>
    </source>
</evidence>
<organism evidence="12 13">
    <name type="scientific">Candidatus Nitrospira neomarina</name>
    <dbReference type="NCBI Taxonomy" id="3020899"/>
    <lineage>
        <taxon>Bacteria</taxon>
        <taxon>Pseudomonadati</taxon>
        <taxon>Nitrospirota</taxon>
        <taxon>Nitrospiria</taxon>
        <taxon>Nitrospirales</taxon>
        <taxon>Nitrospiraceae</taxon>
        <taxon>Nitrospira</taxon>
    </lineage>
</organism>
<keyword evidence="12" id="KW-0969">Cilium</keyword>
<gene>
    <name evidence="7 12" type="primary">flgK</name>
    <name evidence="12" type="ORF">PQG83_03440</name>
</gene>
<dbReference type="EMBL" id="CP116968">
    <property type="protein sequence ID" value="WNM62815.1"/>
    <property type="molecule type" value="Genomic_DNA"/>
</dbReference>
<proteinExistence type="inferred from homology"/>
<dbReference type="PANTHER" id="PTHR30033:SF1">
    <property type="entry name" value="FLAGELLAR HOOK-ASSOCIATED PROTEIN 1"/>
    <property type="match status" value="1"/>
</dbReference>
<dbReference type="InterPro" id="IPR002371">
    <property type="entry name" value="FlgK"/>
</dbReference>
<feature type="domain" description="Flagellar hook-associated protein 1 D2-like" evidence="10">
    <location>
        <begin position="336"/>
        <end position="414"/>
    </location>
</feature>
<evidence type="ECO:0000256" key="4">
    <source>
        <dbReference type="ARBA" id="ARBA00016244"/>
    </source>
</evidence>
<keyword evidence="5 7" id="KW-0964">Secreted</keyword>
<dbReference type="InterPro" id="IPR049119">
    <property type="entry name" value="FlgK_D2-like"/>
</dbReference>
<evidence type="ECO:0000313" key="12">
    <source>
        <dbReference type="EMBL" id="WNM62815.1"/>
    </source>
</evidence>
<evidence type="ECO:0000256" key="1">
    <source>
        <dbReference type="ARBA" id="ARBA00004365"/>
    </source>
</evidence>
<dbReference type="GO" id="GO:0044780">
    <property type="term" value="P:bacterial-type flagellum assembly"/>
    <property type="evidence" value="ECO:0007669"/>
    <property type="project" value="InterPro"/>
</dbReference>
<keyword evidence="12" id="KW-0966">Cell projection</keyword>
<dbReference type="PRINTS" id="PR01005">
    <property type="entry name" value="FLGHOOKAP1"/>
</dbReference>
<feature type="domain" description="Flagellar hook-associated protein FlgK helical" evidence="11">
    <location>
        <begin position="94"/>
        <end position="324"/>
    </location>
</feature>
<dbReference type="Proteomes" id="UP001302494">
    <property type="component" value="Chromosome"/>
</dbReference>
<dbReference type="SUPFAM" id="SSF64518">
    <property type="entry name" value="Phase 1 flagellin"/>
    <property type="match status" value="1"/>
</dbReference>
<keyword evidence="13" id="KW-1185">Reference proteome</keyword>
<protein>
    <recommendedName>
        <fullName evidence="4 7">Flagellar hook-associated protein 1</fullName>
        <shortName evidence="7">HAP1</shortName>
    </recommendedName>
</protein>
<dbReference type="GO" id="GO:0009424">
    <property type="term" value="C:bacterial-type flagellum hook"/>
    <property type="evidence" value="ECO:0007669"/>
    <property type="project" value="UniProtKB-UniRule"/>
</dbReference>
<keyword evidence="6 7" id="KW-0975">Bacterial flagellum</keyword>
<feature type="domain" description="Flagellar basal-body/hook protein C-terminal" evidence="9">
    <location>
        <begin position="507"/>
        <end position="545"/>
    </location>
</feature>
<dbReference type="GO" id="GO:0005576">
    <property type="term" value="C:extracellular region"/>
    <property type="evidence" value="ECO:0007669"/>
    <property type="project" value="UniProtKB-SubCell"/>
</dbReference>
<evidence type="ECO:0000259" key="11">
    <source>
        <dbReference type="Pfam" id="PF22638"/>
    </source>
</evidence>
<evidence type="ECO:0000256" key="5">
    <source>
        <dbReference type="ARBA" id="ARBA00022525"/>
    </source>
</evidence>
<sequence length="548" mass="58056">MAGISDIFNIARSGIRANQQGLATTSHNIANINTKGYSRQEVVLETARPAEGTIGSGVRVAAIRQSVDDFLENQLTSVNEDLGSITARNHYLVQADGIFTETDNSGLSFSLTEFFNAARDLATNPESTIQRTVLLAKGQSLTDQFVTAAQGLHQIRMDADGEIARHVDTINGLATKIASLNDVIFKTESSGRDALDLMDQRRVLINDLAGLVNIEQVPLNDGIGINVGGQLLVAGNHANTLSTESDPDNPPMHDVTFVRSDGSEFSISHNIHGGQIGGLLAQRDGDIVKFQDQVDRLAAVLVNEFNQQHQAGYGLDGTTNNNFFSALNPQAPLAHDRNTGSASGGSVTIADPTLATFQEYEVQFSGASAYSVVNTATGATVTSGVYTSGSPLSFDGLDVVISGTPAAGDVFYVNAQKGAAQQFGVALSDTDKIAAASTVAGIPGNNTNALNLVAIHTNRHVDLGNVTLNDYHTITIGDVGSATQQSTQAMRSKQLEIDQLTALRESVSGVSLDEELTNLLSFQRSFEASARMITVADELMQTMLAMGR</sequence>
<dbReference type="GO" id="GO:0005198">
    <property type="term" value="F:structural molecule activity"/>
    <property type="evidence" value="ECO:0007669"/>
    <property type="project" value="UniProtKB-UniRule"/>
</dbReference>
<dbReference type="AlphaFoldDB" id="A0AA96GLU5"/>
<feature type="domain" description="Flagellar basal body rod protein N-terminal" evidence="8">
    <location>
        <begin position="8"/>
        <end position="37"/>
    </location>
</feature>
<dbReference type="Pfam" id="PF00460">
    <property type="entry name" value="Flg_bb_rod"/>
    <property type="match status" value="1"/>
</dbReference>
<comment type="subcellular location">
    <subcellularLocation>
        <location evidence="1 7">Bacterial flagellum</location>
    </subcellularLocation>
    <subcellularLocation>
        <location evidence="2 7">Secreted</location>
    </subcellularLocation>
</comment>
<dbReference type="InterPro" id="IPR010930">
    <property type="entry name" value="Flg_bb/hook_C_dom"/>
</dbReference>
<dbReference type="Pfam" id="PF22638">
    <property type="entry name" value="FlgK_D1"/>
    <property type="match status" value="1"/>
</dbReference>
<dbReference type="PANTHER" id="PTHR30033">
    <property type="entry name" value="FLAGELLAR HOOK-ASSOCIATED PROTEIN 1"/>
    <property type="match status" value="1"/>
</dbReference>
<evidence type="ECO:0000259" key="10">
    <source>
        <dbReference type="Pfam" id="PF21158"/>
    </source>
</evidence>